<organism evidence="1 2">
    <name type="scientific">Candidatus Egerieimonas intestinavium</name>
    <dbReference type="NCBI Taxonomy" id="2840777"/>
    <lineage>
        <taxon>Bacteria</taxon>
        <taxon>Bacillati</taxon>
        <taxon>Bacillota</taxon>
        <taxon>Clostridia</taxon>
        <taxon>Lachnospirales</taxon>
        <taxon>Lachnospiraceae</taxon>
        <taxon>Lachnospiraceae incertae sedis</taxon>
        <taxon>Candidatus Egerieimonas</taxon>
    </lineage>
</organism>
<dbReference type="EMBL" id="DVHU01000008">
    <property type="protein sequence ID" value="HIR91961.1"/>
    <property type="molecule type" value="Genomic_DNA"/>
</dbReference>
<dbReference type="Proteomes" id="UP000886841">
    <property type="component" value="Unassembled WGS sequence"/>
</dbReference>
<dbReference type="AlphaFoldDB" id="A0A9D1JF05"/>
<comment type="caution">
    <text evidence="1">The sequence shown here is derived from an EMBL/GenBank/DDBJ whole genome shotgun (WGS) entry which is preliminary data.</text>
</comment>
<reference evidence="1" key="1">
    <citation type="submission" date="2020-10" db="EMBL/GenBank/DDBJ databases">
        <authorList>
            <person name="Gilroy R."/>
        </authorList>
    </citation>
    <scope>NUCLEOTIDE SEQUENCE</scope>
    <source>
        <strain evidence="1">ChiSxjej1B13-7041</strain>
    </source>
</reference>
<reference evidence="1" key="2">
    <citation type="journal article" date="2021" name="PeerJ">
        <title>Extensive microbial diversity within the chicken gut microbiome revealed by metagenomics and culture.</title>
        <authorList>
            <person name="Gilroy R."/>
            <person name="Ravi A."/>
            <person name="Getino M."/>
            <person name="Pursley I."/>
            <person name="Horton D.L."/>
            <person name="Alikhan N.F."/>
            <person name="Baker D."/>
            <person name="Gharbi K."/>
            <person name="Hall N."/>
            <person name="Watson M."/>
            <person name="Adriaenssens E.M."/>
            <person name="Foster-Nyarko E."/>
            <person name="Jarju S."/>
            <person name="Secka A."/>
            <person name="Antonio M."/>
            <person name="Oren A."/>
            <person name="Chaudhuri R.R."/>
            <person name="La Ragione R."/>
            <person name="Hildebrand F."/>
            <person name="Pallen M.J."/>
        </authorList>
    </citation>
    <scope>NUCLEOTIDE SEQUENCE</scope>
    <source>
        <strain evidence="1">ChiSxjej1B13-7041</strain>
    </source>
</reference>
<evidence type="ECO:0000313" key="1">
    <source>
        <dbReference type="EMBL" id="HIR91961.1"/>
    </source>
</evidence>
<accession>A0A9D1JF05</accession>
<evidence type="ECO:0000313" key="2">
    <source>
        <dbReference type="Proteomes" id="UP000886841"/>
    </source>
</evidence>
<proteinExistence type="predicted"/>
<protein>
    <submittedName>
        <fullName evidence="1">Uncharacterized protein</fullName>
    </submittedName>
</protein>
<sequence length="70" mass="8047">MSNKEQIIQLLDNIPDYKMGYVLAYVQGVAADEETDDIFCERMVESYENAPDEDKEGIPLEDCLKEWGLD</sequence>
<name>A0A9D1JF05_9FIRM</name>
<gene>
    <name evidence="1" type="ORF">IAB98_00895</name>
</gene>